<organism evidence="13 14">
    <name type="scientific">Candidatus Thermoflexus japonica</name>
    <dbReference type="NCBI Taxonomy" id="2035417"/>
    <lineage>
        <taxon>Bacteria</taxon>
        <taxon>Bacillati</taxon>
        <taxon>Chloroflexota</taxon>
        <taxon>Thermoflexia</taxon>
        <taxon>Thermoflexales</taxon>
        <taxon>Thermoflexaceae</taxon>
        <taxon>Thermoflexus</taxon>
    </lineage>
</organism>
<comment type="caution">
    <text evidence="9">Lacks conserved residue(s) required for the propagation of feature annotation.</text>
</comment>
<dbReference type="Proteomes" id="UP000236642">
    <property type="component" value="Unassembled WGS sequence"/>
</dbReference>
<evidence type="ECO:0000256" key="2">
    <source>
        <dbReference type="ARBA" id="ARBA00022679"/>
    </source>
</evidence>
<evidence type="ECO:0000256" key="1">
    <source>
        <dbReference type="ARBA" id="ARBA00005165"/>
    </source>
</evidence>
<keyword evidence="5 9" id="KW-0784">Thiamine biosynthesis</keyword>
<evidence type="ECO:0000313" key="14">
    <source>
        <dbReference type="Proteomes" id="UP000236642"/>
    </source>
</evidence>
<dbReference type="InterPro" id="IPR013785">
    <property type="entry name" value="Aldolase_TIM"/>
</dbReference>
<dbReference type="UniPathway" id="UPA00060">
    <property type="reaction ID" value="UER00141"/>
</dbReference>
<comment type="cofactor">
    <cofactor evidence="9">
        <name>Mg(2+)</name>
        <dbReference type="ChEBI" id="CHEBI:18420"/>
    </cofactor>
    <text evidence="9">Binds 1 Mg(2+) ion per subunit.</text>
</comment>
<keyword evidence="2 9" id="KW-0808">Transferase</keyword>
<dbReference type="PANTHER" id="PTHR20857">
    <property type="entry name" value="THIAMINE-PHOSPHATE PYROPHOSPHORYLASE"/>
    <property type="match status" value="1"/>
</dbReference>
<feature type="binding site" evidence="9">
    <location>
        <position position="108"/>
    </location>
    <ligand>
        <name>4-amino-2-methyl-5-(diphosphooxymethyl)pyrimidine</name>
        <dbReference type="ChEBI" id="CHEBI:57841"/>
    </ligand>
</feature>
<dbReference type="GO" id="GO:0000287">
    <property type="term" value="F:magnesium ion binding"/>
    <property type="evidence" value="ECO:0007669"/>
    <property type="project" value="UniProtKB-UniRule"/>
</dbReference>
<keyword evidence="4 9" id="KW-0460">Magnesium</keyword>
<feature type="binding site" evidence="9">
    <location>
        <position position="164"/>
    </location>
    <ligand>
        <name>2-[(2R,5Z)-2-carboxy-4-methylthiazol-5(2H)-ylidene]ethyl phosphate</name>
        <dbReference type="ChEBI" id="CHEBI:62899"/>
    </ligand>
</feature>
<comment type="catalytic activity">
    <reaction evidence="8 9 10">
        <text>2-[(2R,5Z)-2-carboxy-4-methylthiazol-5(2H)-ylidene]ethyl phosphate + 4-amino-2-methyl-5-(diphosphooxymethyl)pyrimidine + 2 H(+) = thiamine phosphate + CO2 + diphosphate</text>
        <dbReference type="Rhea" id="RHEA:47844"/>
        <dbReference type="ChEBI" id="CHEBI:15378"/>
        <dbReference type="ChEBI" id="CHEBI:16526"/>
        <dbReference type="ChEBI" id="CHEBI:33019"/>
        <dbReference type="ChEBI" id="CHEBI:37575"/>
        <dbReference type="ChEBI" id="CHEBI:57841"/>
        <dbReference type="ChEBI" id="CHEBI:62899"/>
        <dbReference type="EC" id="2.5.1.3"/>
    </reaction>
</comment>
<feature type="binding site" evidence="9">
    <location>
        <position position="69"/>
    </location>
    <ligand>
        <name>4-amino-2-methyl-5-(diphosphooxymethyl)pyrimidine</name>
        <dbReference type="ChEBI" id="CHEBI:57841"/>
    </ligand>
</feature>
<keyword evidence="3 9" id="KW-0479">Metal-binding</keyword>
<comment type="similarity">
    <text evidence="9 10">Belongs to the thiamine-phosphate synthase family.</text>
</comment>
<evidence type="ECO:0000256" key="6">
    <source>
        <dbReference type="ARBA" id="ARBA00047334"/>
    </source>
</evidence>
<feature type="binding site" evidence="9">
    <location>
        <begin position="134"/>
        <end position="136"/>
    </location>
    <ligand>
        <name>2-[(2R,5Z)-2-carboxy-4-methylthiazol-5(2H)-ylidene]ethyl phosphate</name>
        <dbReference type="ChEBI" id="CHEBI:62899"/>
    </ligand>
</feature>
<dbReference type="AlphaFoldDB" id="A0A2H5Y4Z1"/>
<evidence type="ECO:0000256" key="10">
    <source>
        <dbReference type="RuleBase" id="RU003826"/>
    </source>
</evidence>
<feature type="binding site" evidence="9">
    <location>
        <position position="70"/>
    </location>
    <ligand>
        <name>Mg(2+)</name>
        <dbReference type="ChEBI" id="CHEBI:18420"/>
    </ligand>
</feature>
<dbReference type="EMBL" id="BEHY01000011">
    <property type="protein sequence ID" value="GBD08507.1"/>
    <property type="molecule type" value="Genomic_DNA"/>
</dbReference>
<evidence type="ECO:0000256" key="3">
    <source>
        <dbReference type="ARBA" id="ARBA00022723"/>
    </source>
</evidence>
<feature type="domain" description="Thiamine phosphate synthase/TenI" evidence="12">
    <location>
        <begin position="7"/>
        <end position="187"/>
    </location>
</feature>
<comment type="pathway">
    <text evidence="1 9 11">Cofactor biosynthesis; thiamine diphosphate biosynthesis; thiamine phosphate from 4-amino-2-methyl-5-diphosphomethylpyrimidine and 4-methyl-5-(2-phosphoethyl)-thiazole: step 1/1.</text>
</comment>
<sequence length="220" mass="22705">MSLDLRVYLVLDPALTSGRSPLEIAEAALGGGVTALQLRWKSGPLREMMQLGEALRALCRRYGVPFLINDRVDVAMALHADGVHLGQEDFPPEVARHLLGPQALIGVSARTPAQAQAAEAAGADYLGSGSVFPTASRANPVLIGLEGLAAVVRSTRLPVVAIGGVTPENAAACIRMGAAGVAVISAITQAPDPAAAARALRQAVDEALAERKKRPEGDPG</sequence>
<protein>
    <recommendedName>
        <fullName evidence="9">Thiamine-phosphate synthase</fullName>
        <shortName evidence="9">TP synthase</shortName>
        <shortName evidence="9">TPS</shortName>
        <ecNumber evidence="9">2.5.1.3</ecNumber>
    </recommendedName>
    <alternativeName>
        <fullName evidence="9">Thiamine-phosphate pyrophosphorylase</fullName>
        <shortName evidence="9">TMP pyrophosphorylase</shortName>
        <shortName evidence="9">TMP-PPase</shortName>
    </alternativeName>
</protein>
<evidence type="ECO:0000259" key="12">
    <source>
        <dbReference type="Pfam" id="PF02581"/>
    </source>
</evidence>
<dbReference type="GO" id="GO:0004789">
    <property type="term" value="F:thiamine-phosphate diphosphorylase activity"/>
    <property type="evidence" value="ECO:0007669"/>
    <property type="project" value="UniProtKB-UniRule"/>
</dbReference>
<dbReference type="PANTHER" id="PTHR20857:SF15">
    <property type="entry name" value="THIAMINE-PHOSPHATE SYNTHASE"/>
    <property type="match status" value="1"/>
</dbReference>
<accession>A0A2H5Y4Z1</accession>
<dbReference type="FunFam" id="3.20.20.70:FF:000096">
    <property type="entry name" value="Thiamine-phosphate synthase"/>
    <property type="match status" value="1"/>
</dbReference>
<dbReference type="GO" id="GO:0009229">
    <property type="term" value="P:thiamine diphosphate biosynthetic process"/>
    <property type="evidence" value="ECO:0007669"/>
    <property type="project" value="UniProtKB-UniRule"/>
</dbReference>
<feature type="binding site" evidence="9">
    <location>
        <begin position="37"/>
        <end position="41"/>
    </location>
    <ligand>
        <name>4-amino-2-methyl-5-(diphosphooxymethyl)pyrimidine</name>
        <dbReference type="ChEBI" id="CHEBI:57841"/>
    </ligand>
</feature>
<evidence type="ECO:0000256" key="5">
    <source>
        <dbReference type="ARBA" id="ARBA00022977"/>
    </source>
</evidence>
<evidence type="ECO:0000256" key="8">
    <source>
        <dbReference type="ARBA" id="ARBA00047883"/>
    </source>
</evidence>
<dbReference type="SUPFAM" id="SSF51391">
    <property type="entry name" value="Thiamin phosphate synthase"/>
    <property type="match status" value="1"/>
</dbReference>
<comment type="catalytic activity">
    <reaction evidence="6 9 10">
        <text>4-methyl-5-(2-phosphooxyethyl)-thiazole + 4-amino-2-methyl-5-(diphosphooxymethyl)pyrimidine + H(+) = thiamine phosphate + diphosphate</text>
        <dbReference type="Rhea" id="RHEA:22328"/>
        <dbReference type="ChEBI" id="CHEBI:15378"/>
        <dbReference type="ChEBI" id="CHEBI:33019"/>
        <dbReference type="ChEBI" id="CHEBI:37575"/>
        <dbReference type="ChEBI" id="CHEBI:57841"/>
        <dbReference type="ChEBI" id="CHEBI:58296"/>
        <dbReference type="EC" id="2.5.1.3"/>
    </reaction>
</comment>
<dbReference type="Pfam" id="PF02581">
    <property type="entry name" value="TMP-TENI"/>
    <property type="match status" value="1"/>
</dbReference>
<dbReference type="EC" id="2.5.1.3" evidence="9"/>
<evidence type="ECO:0000256" key="11">
    <source>
        <dbReference type="RuleBase" id="RU004253"/>
    </source>
</evidence>
<dbReference type="InterPro" id="IPR034291">
    <property type="entry name" value="TMP_synthase"/>
</dbReference>
<name>A0A2H5Y4Z1_9CHLR</name>
<dbReference type="InterPro" id="IPR036206">
    <property type="entry name" value="ThiamineP_synth_sf"/>
</dbReference>
<feature type="binding site" evidence="9">
    <location>
        <position position="89"/>
    </location>
    <ligand>
        <name>Mg(2+)</name>
        <dbReference type="ChEBI" id="CHEBI:18420"/>
    </ligand>
</feature>
<comment type="catalytic activity">
    <reaction evidence="7 9 10">
        <text>2-(2-carboxy-4-methylthiazol-5-yl)ethyl phosphate + 4-amino-2-methyl-5-(diphosphooxymethyl)pyrimidine + 2 H(+) = thiamine phosphate + CO2 + diphosphate</text>
        <dbReference type="Rhea" id="RHEA:47848"/>
        <dbReference type="ChEBI" id="CHEBI:15378"/>
        <dbReference type="ChEBI" id="CHEBI:16526"/>
        <dbReference type="ChEBI" id="CHEBI:33019"/>
        <dbReference type="ChEBI" id="CHEBI:37575"/>
        <dbReference type="ChEBI" id="CHEBI:57841"/>
        <dbReference type="ChEBI" id="CHEBI:62890"/>
        <dbReference type="EC" id="2.5.1.3"/>
    </reaction>
</comment>
<dbReference type="GO" id="GO:0009228">
    <property type="term" value="P:thiamine biosynthetic process"/>
    <property type="evidence" value="ECO:0007669"/>
    <property type="project" value="UniProtKB-KW"/>
</dbReference>
<comment type="function">
    <text evidence="9">Condenses 4-methyl-5-(beta-hydroxyethyl)thiazole monophosphate (THZ-P) and 2-methyl-4-amino-5-hydroxymethyl pyrimidine pyrophosphate (HMP-PP) to form thiamine monophosphate (TMP).</text>
</comment>
<feature type="binding site" evidence="9">
    <location>
        <begin position="184"/>
        <end position="185"/>
    </location>
    <ligand>
        <name>2-[(2R,5Z)-2-carboxy-4-methylthiazol-5(2H)-ylidene]ethyl phosphate</name>
        <dbReference type="ChEBI" id="CHEBI:62899"/>
    </ligand>
</feature>
<dbReference type="NCBIfam" id="TIGR00693">
    <property type="entry name" value="thiE"/>
    <property type="match status" value="1"/>
</dbReference>
<evidence type="ECO:0000256" key="7">
    <source>
        <dbReference type="ARBA" id="ARBA00047851"/>
    </source>
</evidence>
<evidence type="ECO:0000256" key="9">
    <source>
        <dbReference type="HAMAP-Rule" id="MF_00097"/>
    </source>
</evidence>
<evidence type="ECO:0000256" key="4">
    <source>
        <dbReference type="ARBA" id="ARBA00022842"/>
    </source>
</evidence>
<dbReference type="GO" id="GO:0005737">
    <property type="term" value="C:cytoplasm"/>
    <property type="evidence" value="ECO:0007669"/>
    <property type="project" value="TreeGrafter"/>
</dbReference>
<dbReference type="Gene3D" id="3.20.20.70">
    <property type="entry name" value="Aldolase class I"/>
    <property type="match status" value="1"/>
</dbReference>
<gene>
    <name evidence="13" type="primary">thiE_1</name>
    <name evidence="9" type="synonym">thiE</name>
    <name evidence="13" type="ORF">HRbin22_00747</name>
</gene>
<dbReference type="HAMAP" id="MF_00097">
    <property type="entry name" value="TMP_synthase"/>
    <property type="match status" value="1"/>
</dbReference>
<dbReference type="InterPro" id="IPR022998">
    <property type="entry name" value="ThiamineP_synth_TenI"/>
</dbReference>
<evidence type="ECO:0000313" key="13">
    <source>
        <dbReference type="EMBL" id="GBD08507.1"/>
    </source>
</evidence>
<reference evidence="14" key="1">
    <citation type="submission" date="2017-09" db="EMBL/GenBank/DDBJ databases">
        <title>Metaegenomics of thermophilic ammonia-oxidizing enrichment culture.</title>
        <authorList>
            <person name="Kato S."/>
            <person name="Suzuki K."/>
        </authorList>
    </citation>
    <scope>NUCLEOTIDE SEQUENCE [LARGE SCALE GENOMIC DNA]</scope>
</reference>
<proteinExistence type="inferred from homology"/>
<dbReference type="CDD" id="cd00564">
    <property type="entry name" value="TMP_TenI"/>
    <property type="match status" value="1"/>
</dbReference>
<comment type="caution">
    <text evidence="13">The sequence shown here is derived from an EMBL/GenBank/DDBJ whole genome shotgun (WGS) entry which is preliminary data.</text>
</comment>